<feature type="non-terminal residue" evidence="1">
    <location>
        <position position="215"/>
    </location>
</feature>
<evidence type="ECO:0000313" key="1">
    <source>
        <dbReference type="EMBL" id="MFC6772049.1"/>
    </source>
</evidence>
<name>A0ABD5T5T3_9EURY</name>
<evidence type="ECO:0000313" key="2">
    <source>
        <dbReference type="Proteomes" id="UP001596274"/>
    </source>
</evidence>
<protein>
    <recommendedName>
        <fullName evidence="3">Right handed beta helix domain-containing protein</fullName>
    </recommendedName>
</protein>
<organism evidence="1 2">
    <name type="scientific">Halorubrum pallidum</name>
    <dbReference type="NCBI Taxonomy" id="1526114"/>
    <lineage>
        <taxon>Archaea</taxon>
        <taxon>Methanobacteriati</taxon>
        <taxon>Methanobacteriota</taxon>
        <taxon>Stenosarchaea group</taxon>
        <taxon>Halobacteria</taxon>
        <taxon>Halobacteriales</taxon>
        <taxon>Haloferacaceae</taxon>
        <taxon>Halorubrum</taxon>
    </lineage>
</organism>
<proteinExistence type="predicted"/>
<accession>A0ABD5T5T3</accession>
<reference evidence="1 2" key="1">
    <citation type="journal article" date="2019" name="Int. J. Syst. Evol. Microbiol.">
        <title>The Global Catalogue of Microorganisms (GCM) 10K type strain sequencing project: providing services to taxonomists for standard genome sequencing and annotation.</title>
        <authorList>
            <consortium name="The Broad Institute Genomics Platform"/>
            <consortium name="The Broad Institute Genome Sequencing Center for Infectious Disease"/>
            <person name="Wu L."/>
            <person name="Ma J."/>
        </authorList>
    </citation>
    <scope>NUCLEOTIDE SEQUENCE [LARGE SCALE GENOMIC DNA]</scope>
    <source>
        <strain evidence="1 2">PJ61</strain>
    </source>
</reference>
<gene>
    <name evidence="1" type="ORF">ACFQDD_11075</name>
</gene>
<dbReference type="InterPro" id="IPR011050">
    <property type="entry name" value="Pectin_lyase_fold/virulence"/>
</dbReference>
<comment type="caution">
    <text evidence="1">The sequence shown here is derived from an EMBL/GenBank/DDBJ whole genome shotgun (WGS) entry which is preliminary data.</text>
</comment>
<dbReference type="EMBL" id="JBHSWT010000618">
    <property type="protein sequence ID" value="MFC6772049.1"/>
    <property type="molecule type" value="Genomic_DNA"/>
</dbReference>
<sequence>MSYRPYPDAVLRSTRHDEDNDLASFDFNNVRTDGISITDNDFLNPDSDLAKGNNAYHAINNGNEVGEETEGPIPSTFIEDNGEFDGAVRYEDDVVGPDIQPILDGFVEESADEEQTVELGGGNYTGGFEITADNLTIDGSGMENTVIGPDANYPEINATNVTIRDLQIDSGGGLALRVPNSGEGDGLRIENVMTRGCLVLPPSDDVLRRSYCNIP</sequence>
<dbReference type="AlphaFoldDB" id="A0ABD5T5T3"/>
<keyword evidence="2" id="KW-1185">Reference proteome</keyword>
<dbReference type="SUPFAM" id="SSF51126">
    <property type="entry name" value="Pectin lyase-like"/>
    <property type="match status" value="1"/>
</dbReference>
<evidence type="ECO:0008006" key="3">
    <source>
        <dbReference type="Google" id="ProtNLM"/>
    </source>
</evidence>
<dbReference type="Proteomes" id="UP001596274">
    <property type="component" value="Unassembled WGS sequence"/>
</dbReference>